<proteinExistence type="predicted"/>
<evidence type="ECO:0000313" key="2">
    <source>
        <dbReference type="EMBL" id="KIJ43814.1"/>
    </source>
</evidence>
<dbReference type="EMBL" id="KN837120">
    <property type="protein sequence ID" value="KIJ43814.1"/>
    <property type="molecule type" value="Genomic_DNA"/>
</dbReference>
<reference evidence="2 3" key="1">
    <citation type="submission" date="2014-06" db="EMBL/GenBank/DDBJ databases">
        <title>Evolutionary Origins and Diversification of the Mycorrhizal Mutualists.</title>
        <authorList>
            <consortium name="DOE Joint Genome Institute"/>
            <consortium name="Mycorrhizal Genomics Consortium"/>
            <person name="Kohler A."/>
            <person name="Kuo A."/>
            <person name="Nagy L.G."/>
            <person name="Floudas D."/>
            <person name="Copeland A."/>
            <person name="Barry K.W."/>
            <person name="Cichocki N."/>
            <person name="Veneault-Fourrey C."/>
            <person name="LaButti K."/>
            <person name="Lindquist E.A."/>
            <person name="Lipzen A."/>
            <person name="Lundell T."/>
            <person name="Morin E."/>
            <person name="Murat C."/>
            <person name="Riley R."/>
            <person name="Ohm R."/>
            <person name="Sun H."/>
            <person name="Tunlid A."/>
            <person name="Henrissat B."/>
            <person name="Grigoriev I.V."/>
            <person name="Hibbett D.S."/>
            <person name="Martin F."/>
        </authorList>
    </citation>
    <scope>NUCLEOTIDE SEQUENCE [LARGE SCALE GENOMIC DNA]</scope>
    <source>
        <strain evidence="2 3">SS14</strain>
    </source>
</reference>
<sequence length="95" mass="10678">MDLDEDHYEDVSREGSPEVDRVAILTPAITSVITALGGQQGGQYVLGDEAYGCLKDLKKFWRKDDTDDEHGWEGQGRGPMRDYLRGNYRVNDVAD</sequence>
<dbReference type="Proteomes" id="UP000054279">
    <property type="component" value="Unassembled WGS sequence"/>
</dbReference>
<evidence type="ECO:0000259" key="1">
    <source>
        <dbReference type="Pfam" id="PF04821"/>
    </source>
</evidence>
<evidence type="ECO:0000313" key="3">
    <source>
        <dbReference type="Proteomes" id="UP000054279"/>
    </source>
</evidence>
<dbReference type="AlphaFoldDB" id="A0A0C9VA21"/>
<dbReference type="Pfam" id="PF04821">
    <property type="entry name" value="TIMELESS"/>
    <property type="match status" value="1"/>
</dbReference>
<keyword evidence="3" id="KW-1185">Reference proteome</keyword>
<accession>A0A0C9VA21</accession>
<organism evidence="2 3">
    <name type="scientific">Sphaerobolus stellatus (strain SS14)</name>
    <dbReference type="NCBI Taxonomy" id="990650"/>
    <lineage>
        <taxon>Eukaryota</taxon>
        <taxon>Fungi</taxon>
        <taxon>Dikarya</taxon>
        <taxon>Basidiomycota</taxon>
        <taxon>Agaricomycotina</taxon>
        <taxon>Agaricomycetes</taxon>
        <taxon>Phallomycetidae</taxon>
        <taxon>Geastrales</taxon>
        <taxon>Sphaerobolaceae</taxon>
        <taxon>Sphaerobolus</taxon>
    </lineage>
</organism>
<dbReference type="OrthoDB" id="2692947at2759"/>
<protein>
    <recommendedName>
        <fullName evidence="1">Timeless N-terminal domain-containing protein</fullName>
    </recommendedName>
</protein>
<name>A0A0C9VA21_SPHS4</name>
<gene>
    <name evidence="2" type="ORF">M422DRAFT_252726</name>
</gene>
<feature type="domain" description="Timeless N-terminal" evidence="1">
    <location>
        <begin position="43"/>
        <end position="70"/>
    </location>
</feature>
<dbReference type="InterPro" id="IPR006906">
    <property type="entry name" value="Timeless_N"/>
</dbReference>
<dbReference type="HOGENOM" id="CLU_2374150_0_0_1"/>